<dbReference type="InterPro" id="IPR005829">
    <property type="entry name" value="Sugar_transporter_CS"/>
</dbReference>
<evidence type="ECO:0000259" key="6">
    <source>
        <dbReference type="PROSITE" id="PS50850"/>
    </source>
</evidence>
<evidence type="ECO:0000256" key="2">
    <source>
        <dbReference type="ARBA" id="ARBA00022692"/>
    </source>
</evidence>
<comment type="subcellular location">
    <subcellularLocation>
        <location evidence="1">Membrane</location>
        <topology evidence="1">Multi-pass membrane protein</topology>
    </subcellularLocation>
</comment>
<dbReference type="EMBL" id="BARU01005124">
    <property type="protein sequence ID" value="GAH27085.1"/>
    <property type="molecule type" value="Genomic_DNA"/>
</dbReference>
<dbReference type="PROSITE" id="PS50850">
    <property type="entry name" value="MFS"/>
    <property type="match status" value="1"/>
</dbReference>
<dbReference type="PANTHER" id="PTHR11360:SF284">
    <property type="entry name" value="EG:103B4.3 PROTEIN-RELATED"/>
    <property type="match status" value="1"/>
</dbReference>
<feature type="transmembrane region" description="Helical" evidence="5">
    <location>
        <begin position="61"/>
        <end position="79"/>
    </location>
</feature>
<evidence type="ECO:0000256" key="1">
    <source>
        <dbReference type="ARBA" id="ARBA00004141"/>
    </source>
</evidence>
<proteinExistence type="predicted"/>
<feature type="transmembrane region" description="Helical" evidence="5">
    <location>
        <begin position="120"/>
        <end position="143"/>
    </location>
</feature>
<keyword evidence="4 5" id="KW-0472">Membrane</keyword>
<feature type="transmembrane region" description="Helical" evidence="5">
    <location>
        <begin position="149"/>
        <end position="170"/>
    </location>
</feature>
<reference evidence="7" key="1">
    <citation type="journal article" date="2014" name="Front. Microbiol.">
        <title>High frequency of phylogenetically diverse reductive dehalogenase-homologous genes in deep subseafloor sedimentary metagenomes.</title>
        <authorList>
            <person name="Kawai M."/>
            <person name="Futagami T."/>
            <person name="Toyoda A."/>
            <person name="Takaki Y."/>
            <person name="Nishi S."/>
            <person name="Hori S."/>
            <person name="Arai W."/>
            <person name="Tsubouchi T."/>
            <person name="Morono Y."/>
            <person name="Uchiyama I."/>
            <person name="Ito T."/>
            <person name="Fujiyama A."/>
            <person name="Inagaki F."/>
            <person name="Takami H."/>
        </authorList>
    </citation>
    <scope>NUCLEOTIDE SEQUENCE</scope>
    <source>
        <strain evidence="7">Expedition CK06-06</strain>
    </source>
</reference>
<keyword evidence="2 5" id="KW-0812">Transmembrane</keyword>
<evidence type="ECO:0000256" key="4">
    <source>
        <dbReference type="ARBA" id="ARBA00023136"/>
    </source>
</evidence>
<evidence type="ECO:0000256" key="3">
    <source>
        <dbReference type="ARBA" id="ARBA00022989"/>
    </source>
</evidence>
<evidence type="ECO:0000256" key="5">
    <source>
        <dbReference type="SAM" id="Phobius"/>
    </source>
</evidence>
<feature type="transmembrane region" description="Helical" evidence="5">
    <location>
        <begin position="85"/>
        <end position="108"/>
    </location>
</feature>
<gene>
    <name evidence="7" type="ORF">S03H2_09884</name>
</gene>
<protein>
    <recommendedName>
        <fullName evidence="6">Major facilitator superfamily (MFS) profile domain-containing protein</fullName>
    </recommendedName>
</protein>
<feature type="transmembrane region" description="Helical" evidence="5">
    <location>
        <begin position="25"/>
        <end position="49"/>
    </location>
</feature>
<dbReference type="GO" id="GO:0016020">
    <property type="term" value="C:membrane"/>
    <property type="evidence" value="ECO:0007669"/>
    <property type="project" value="UniProtKB-SubCell"/>
</dbReference>
<dbReference type="PANTHER" id="PTHR11360">
    <property type="entry name" value="MONOCARBOXYLATE TRANSPORTER"/>
    <property type="match status" value="1"/>
</dbReference>
<organism evidence="7">
    <name type="scientific">marine sediment metagenome</name>
    <dbReference type="NCBI Taxonomy" id="412755"/>
    <lineage>
        <taxon>unclassified sequences</taxon>
        <taxon>metagenomes</taxon>
        <taxon>ecological metagenomes</taxon>
    </lineage>
</organism>
<dbReference type="Gene3D" id="1.20.1250.20">
    <property type="entry name" value="MFS general substrate transporter like domains"/>
    <property type="match status" value="1"/>
</dbReference>
<name>X1F3F1_9ZZZZ</name>
<dbReference type="SUPFAM" id="SSF103473">
    <property type="entry name" value="MFS general substrate transporter"/>
    <property type="match status" value="1"/>
</dbReference>
<accession>X1F3F1</accession>
<evidence type="ECO:0000313" key="7">
    <source>
        <dbReference type="EMBL" id="GAH27085.1"/>
    </source>
</evidence>
<dbReference type="InterPro" id="IPR036259">
    <property type="entry name" value="MFS_trans_sf"/>
</dbReference>
<sequence>MSIWLFDGFNVFLVFTHLVPHATDIGFSAGEAATILSLMGGISIVGRVIMGRVSDSIGRKTTVIICSLLTAGATVWLIWAQDLWMLYLFALVFGFAEGGLVPSITALVSDIFGLRNIGKILGVQDIGFGIGAAIGPAIGGLIFDIRKDYSLAFLLGAGAILIATLFVALIRREIVGPKQILERETS</sequence>
<dbReference type="InterPro" id="IPR011701">
    <property type="entry name" value="MFS"/>
</dbReference>
<dbReference type="InterPro" id="IPR050327">
    <property type="entry name" value="Proton-linked_MCT"/>
</dbReference>
<keyword evidence="3 5" id="KW-1133">Transmembrane helix</keyword>
<dbReference type="PROSITE" id="PS00216">
    <property type="entry name" value="SUGAR_TRANSPORT_1"/>
    <property type="match status" value="1"/>
</dbReference>
<dbReference type="Pfam" id="PF07690">
    <property type="entry name" value="MFS_1"/>
    <property type="match status" value="1"/>
</dbReference>
<dbReference type="InterPro" id="IPR020846">
    <property type="entry name" value="MFS_dom"/>
</dbReference>
<dbReference type="AlphaFoldDB" id="X1F3F1"/>
<comment type="caution">
    <text evidence="7">The sequence shown here is derived from an EMBL/GenBank/DDBJ whole genome shotgun (WGS) entry which is preliminary data.</text>
</comment>
<dbReference type="GO" id="GO:0022857">
    <property type="term" value="F:transmembrane transporter activity"/>
    <property type="evidence" value="ECO:0007669"/>
    <property type="project" value="InterPro"/>
</dbReference>
<feature type="domain" description="Major facilitator superfamily (MFS) profile" evidence="6">
    <location>
        <begin position="1"/>
        <end position="186"/>
    </location>
</feature>